<reference evidence="2 3" key="1">
    <citation type="submission" date="2021-04" db="EMBL/GenBank/DDBJ databases">
        <title>Nocardia tengchongensis.</title>
        <authorList>
            <person name="Zhuang k."/>
            <person name="Ran Y."/>
            <person name="Li W."/>
        </authorList>
    </citation>
    <scope>NUCLEOTIDE SEQUENCE [LARGE SCALE GENOMIC DNA]</scope>
    <source>
        <strain evidence="2 3">CFH S0057</strain>
    </source>
</reference>
<protein>
    <submittedName>
        <fullName evidence="2">Uncharacterized protein</fullName>
    </submittedName>
</protein>
<proteinExistence type="predicted"/>
<dbReference type="RefSeq" id="WP_213555822.1">
    <property type="nucleotide sequence ID" value="NZ_JBHXAJ010000016.1"/>
</dbReference>
<name>A0ABX8CIJ7_9NOCA</name>
<evidence type="ECO:0000313" key="2">
    <source>
        <dbReference type="EMBL" id="QVI19791.1"/>
    </source>
</evidence>
<evidence type="ECO:0000313" key="3">
    <source>
        <dbReference type="Proteomes" id="UP000683310"/>
    </source>
</evidence>
<dbReference type="EMBL" id="CP074371">
    <property type="protein sequence ID" value="QVI19791.1"/>
    <property type="molecule type" value="Genomic_DNA"/>
</dbReference>
<dbReference type="Proteomes" id="UP000683310">
    <property type="component" value="Chromosome"/>
</dbReference>
<gene>
    <name evidence="2" type="ORF">KHQ06_26130</name>
</gene>
<organism evidence="2 3">
    <name type="scientific">Nocardia tengchongensis</name>
    <dbReference type="NCBI Taxonomy" id="2055889"/>
    <lineage>
        <taxon>Bacteria</taxon>
        <taxon>Bacillati</taxon>
        <taxon>Actinomycetota</taxon>
        <taxon>Actinomycetes</taxon>
        <taxon>Mycobacteriales</taxon>
        <taxon>Nocardiaceae</taxon>
        <taxon>Nocardia</taxon>
    </lineage>
</organism>
<accession>A0ABX8CIJ7</accession>
<evidence type="ECO:0000256" key="1">
    <source>
        <dbReference type="SAM" id="MobiDB-lite"/>
    </source>
</evidence>
<feature type="region of interest" description="Disordered" evidence="1">
    <location>
        <begin position="1"/>
        <end position="22"/>
    </location>
</feature>
<sequence length="176" mass="19111">MAGGQGTMQGRPRENADDWTPGFGRPWDAMADVALNGADGSSISHTGAIAVTVAARADMLPMLRSVVETVLLTADFTLDVVTDVRVAIDEVATALVVAAEVGAEIACALRYDLRRVEVRISALTHTPDVLPENSLSRHLLESMVNQLSITYRTSEQLEAYRMVVRFGCDRTIHQGW</sequence>
<keyword evidence="3" id="KW-1185">Reference proteome</keyword>